<organism evidence="8 9">
    <name type="scientific">Vagococcus allomyrinae</name>
    <dbReference type="NCBI Taxonomy" id="2794353"/>
    <lineage>
        <taxon>Bacteria</taxon>
        <taxon>Bacillati</taxon>
        <taxon>Bacillota</taxon>
        <taxon>Bacilli</taxon>
        <taxon>Lactobacillales</taxon>
        <taxon>Enterococcaceae</taxon>
        <taxon>Vagococcus</taxon>
    </lineage>
</organism>
<dbReference type="Proteomes" id="UP000674938">
    <property type="component" value="Unassembled WGS sequence"/>
</dbReference>
<keyword evidence="9" id="KW-1185">Reference proteome</keyword>
<evidence type="ECO:0000256" key="1">
    <source>
        <dbReference type="ARBA" id="ARBA00010838"/>
    </source>
</evidence>
<evidence type="ECO:0000256" key="4">
    <source>
        <dbReference type="ARBA" id="ARBA00023295"/>
    </source>
</evidence>
<comment type="caution">
    <text evidence="8">The sequence shown here is derived from an EMBL/GenBank/DDBJ whole genome shotgun (WGS) entry which is preliminary data.</text>
</comment>
<dbReference type="Pfam" id="PF00232">
    <property type="entry name" value="Glyco_hydro_1"/>
    <property type="match status" value="1"/>
</dbReference>
<keyword evidence="4 7" id="KW-0326">Glycosidase</keyword>
<dbReference type="RefSeq" id="WP_209529913.1">
    <property type="nucleotide sequence ID" value="NZ_JAEEGA010000011.1"/>
</dbReference>
<dbReference type="AlphaFoldDB" id="A0A940PCU5"/>
<evidence type="ECO:0000256" key="7">
    <source>
        <dbReference type="RuleBase" id="RU004468"/>
    </source>
</evidence>
<dbReference type="GO" id="GO:0016052">
    <property type="term" value="P:carbohydrate catabolic process"/>
    <property type="evidence" value="ECO:0007669"/>
    <property type="project" value="TreeGrafter"/>
</dbReference>
<keyword evidence="3 7" id="KW-0378">Hydrolase</keyword>
<evidence type="ECO:0000313" key="9">
    <source>
        <dbReference type="Proteomes" id="UP000674938"/>
    </source>
</evidence>
<accession>A0A940PCU5</accession>
<feature type="active site" description="Nucleophile" evidence="5">
    <location>
        <position position="367"/>
    </location>
</feature>
<evidence type="ECO:0000256" key="5">
    <source>
        <dbReference type="PROSITE-ProRule" id="PRU10055"/>
    </source>
</evidence>
<dbReference type="InterPro" id="IPR017853">
    <property type="entry name" value="GH"/>
</dbReference>
<proteinExistence type="inferred from homology"/>
<dbReference type="PANTHER" id="PTHR10353">
    <property type="entry name" value="GLYCOSYL HYDROLASE"/>
    <property type="match status" value="1"/>
</dbReference>
<evidence type="ECO:0000256" key="6">
    <source>
        <dbReference type="RuleBase" id="RU003690"/>
    </source>
</evidence>
<reference evidence="8" key="1">
    <citation type="submission" date="2020-12" db="EMBL/GenBank/DDBJ databases">
        <title>Vagococcus allomyrinae sp. nov. and Enterococcus lavae sp. nov., isolated from the larvae of Allomyrina dichotoma.</title>
        <authorList>
            <person name="Lee S.D."/>
        </authorList>
    </citation>
    <scope>NUCLEOTIDE SEQUENCE</scope>
    <source>
        <strain evidence="8">BWB3-3</strain>
    </source>
</reference>
<dbReference type="GO" id="GO:0005829">
    <property type="term" value="C:cytosol"/>
    <property type="evidence" value="ECO:0007669"/>
    <property type="project" value="TreeGrafter"/>
</dbReference>
<dbReference type="Gene3D" id="3.20.20.80">
    <property type="entry name" value="Glycosidases"/>
    <property type="match status" value="1"/>
</dbReference>
<dbReference type="GO" id="GO:0008422">
    <property type="term" value="F:beta-glucosidase activity"/>
    <property type="evidence" value="ECO:0007669"/>
    <property type="project" value="UniProtKB-EC"/>
</dbReference>
<dbReference type="PANTHER" id="PTHR10353:SF36">
    <property type="entry name" value="LP05116P"/>
    <property type="match status" value="1"/>
</dbReference>
<dbReference type="InterPro" id="IPR033132">
    <property type="entry name" value="GH_1_N_CS"/>
</dbReference>
<dbReference type="PROSITE" id="PS00572">
    <property type="entry name" value="GLYCOSYL_HYDROL_F1_1"/>
    <property type="match status" value="1"/>
</dbReference>
<evidence type="ECO:0000256" key="2">
    <source>
        <dbReference type="ARBA" id="ARBA00012744"/>
    </source>
</evidence>
<evidence type="ECO:0000313" key="8">
    <source>
        <dbReference type="EMBL" id="MBP1042594.1"/>
    </source>
</evidence>
<dbReference type="PRINTS" id="PR00131">
    <property type="entry name" value="GLHYDRLASE1"/>
</dbReference>
<dbReference type="SUPFAM" id="SSF51445">
    <property type="entry name" value="(Trans)glycosidases"/>
    <property type="match status" value="1"/>
</dbReference>
<dbReference type="InterPro" id="IPR018120">
    <property type="entry name" value="Glyco_hydro_1_AS"/>
</dbReference>
<dbReference type="PROSITE" id="PS00653">
    <property type="entry name" value="GLYCOSYL_HYDROL_F1_2"/>
    <property type="match status" value="1"/>
</dbReference>
<evidence type="ECO:0000256" key="3">
    <source>
        <dbReference type="ARBA" id="ARBA00022801"/>
    </source>
</evidence>
<protein>
    <recommendedName>
        <fullName evidence="2">beta-glucosidase</fullName>
        <ecNumber evidence="2">3.2.1.21</ecNumber>
    </recommendedName>
</protein>
<dbReference type="InterPro" id="IPR001360">
    <property type="entry name" value="Glyco_hydro_1"/>
</dbReference>
<comment type="similarity">
    <text evidence="1 6">Belongs to the glycosyl hydrolase 1 family.</text>
</comment>
<sequence>MTTNFLWGSATASYQCEGAWNEDGRVPSLWDTYLHDNHLENGDIASDHYHRFKEDIQLMKEGGHNTYRFSLSWPRLITDLAGTINPKGVDFYHRLIDECLANGIEPFITIFHWDLPDYLEQRGGWLSKETIEAYVTLCDLVFKEYGQKVKYWTTFNEPRYYVFSGYFIGNYPPGVHNPQQTISASYNMMLANAEAVKRFKALAMPGEIGIVHSYGPIYGVDDRPETRQAMRDADNYYNNWILDTAILGEIPQDMLAKLAGQGFDLSFILPEELKTIKQNTVDFVGLNYYARVLIAPYETGETILAINNSGASGQGSSKVVVREWFEQVWDHANSEFTPWDTEIYPQGLYEGILMAHKKYGVPIYITENGVGAYEDVSGEVINDQFRIDFLNDHIDAIKRSMADGADVRGYYVWSTMDLYSWKNGSEKRYGLVALDFDQDRQRKPKASYYWYKAVCQSNGETIEATRQYRQDYFSMLTIINEETNEKERDEDVFS</sequence>
<dbReference type="FunFam" id="3.20.20.80:FF:000004">
    <property type="entry name" value="Beta-glucosidase 6-phospho-beta-glucosidase"/>
    <property type="match status" value="1"/>
</dbReference>
<gene>
    <name evidence="8" type="ORF">I6N95_16380</name>
</gene>
<dbReference type="EMBL" id="JAEEGA010000011">
    <property type="protein sequence ID" value="MBP1042594.1"/>
    <property type="molecule type" value="Genomic_DNA"/>
</dbReference>
<dbReference type="EC" id="3.2.1.21" evidence="2"/>
<name>A0A940PCU5_9ENTE</name>